<feature type="chain" id="PRO_5007595018" description="DUF5666 domain-containing protein" evidence="1">
    <location>
        <begin position="23"/>
        <end position="124"/>
    </location>
</feature>
<accession>A0A154BUZ5</accession>
<dbReference type="Proteomes" id="UP000076268">
    <property type="component" value="Unassembled WGS sequence"/>
</dbReference>
<evidence type="ECO:0000256" key="1">
    <source>
        <dbReference type="SAM" id="SignalP"/>
    </source>
</evidence>
<reference evidence="2 3" key="1">
    <citation type="submission" date="2016-02" db="EMBL/GenBank/DDBJ databases">
        <title>Anaerosporomusa subterraneum gen. nov., sp. nov., a spore-forming obligate anaerobe isolated from saprolite.</title>
        <authorList>
            <person name="Choi J.K."/>
            <person name="Shah M."/>
            <person name="Yee N."/>
        </authorList>
    </citation>
    <scope>NUCLEOTIDE SEQUENCE [LARGE SCALE GENOMIC DNA]</scope>
    <source>
        <strain evidence="2 3">RU4</strain>
    </source>
</reference>
<evidence type="ECO:0000313" key="3">
    <source>
        <dbReference type="Proteomes" id="UP000076268"/>
    </source>
</evidence>
<dbReference type="EMBL" id="LSGP01000006">
    <property type="protein sequence ID" value="KYZ77796.1"/>
    <property type="molecule type" value="Genomic_DNA"/>
</dbReference>
<keyword evidence="3" id="KW-1185">Reference proteome</keyword>
<comment type="caution">
    <text evidence="2">The sequence shown here is derived from an EMBL/GenBank/DDBJ whole genome shotgun (WGS) entry which is preliminary data.</text>
</comment>
<organism evidence="2 3">
    <name type="scientific">Anaerosporomusa subterranea</name>
    <dbReference type="NCBI Taxonomy" id="1794912"/>
    <lineage>
        <taxon>Bacteria</taxon>
        <taxon>Bacillati</taxon>
        <taxon>Bacillota</taxon>
        <taxon>Negativicutes</taxon>
        <taxon>Acetonemataceae</taxon>
        <taxon>Anaerosporomusa</taxon>
    </lineage>
</organism>
<dbReference type="STRING" id="1794912.AXX12_17175"/>
<gene>
    <name evidence="2" type="ORF">AXX12_17175</name>
</gene>
<proteinExistence type="predicted"/>
<protein>
    <recommendedName>
        <fullName evidence="4">DUF5666 domain-containing protein</fullName>
    </recommendedName>
</protein>
<dbReference type="OrthoDB" id="9934253at2"/>
<name>A0A154BUZ5_ANASB</name>
<evidence type="ECO:0000313" key="2">
    <source>
        <dbReference type="EMBL" id="KYZ77796.1"/>
    </source>
</evidence>
<evidence type="ECO:0008006" key="4">
    <source>
        <dbReference type="Google" id="ProtNLM"/>
    </source>
</evidence>
<keyword evidence="1" id="KW-0732">Signal</keyword>
<sequence length="124" mass="13431">MKKALVWNIVAMLLLTTSLAFGAPITQNRLADKPAELAVDMMSQQPLSVKLSSHEVHAGESIWLTVSGGVEPYVLISVENKIQVVSRGKNTYQISGLTVGDSRLTIGDSENNTITKVITVLPKR</sequence>
<feature type="signal peptide" evidence="1">
    <location>
        <begin position="1"/>
        <end position="22"/>
    </location>
</feature>
<dbReference type="RefSeq" id="WP_066237601.1">
    <property type="nucleotide sequence ID" value="NZ_LSGP01000006.1"/>
</dbReference>
<dbReference type="AlphaFoldDB" id="A0A154BUZ5"/>